<dbReference type="OrthoDB" id="2958987at2759"/>
<protein>
    <submittedName>
        <fullName evidence="2">Uncharacterized protein</fullName>
    </submittedName>
</protein>
<proteinExistence type="predicted"/>
<comment type="caution">
    <text evidence="2">The sequence shown here is derived from an EMBL/GenBank/DDBJ whole genome shotgun (WGS) entry which is preliminary data.</text>
</comment>
<name>A0A369KBJ9_HYPMA</name>
<dbReference type="Pfam" id="PF14441">
    <property type="entry name" value="OTT_1508_deam"/>
    <property type="match status" value="1"/>
</dbReference>
<keyword evidence="3" id="KW-1185">Reference proteome</keyword>
<evidence type="ECO:0000313" key="3">
    <source>
        <dbReference type="Proteomes" id="UP000076154"/>
    </source>
</evidence>
<organism evidence="2 3">
    <name type="scientific">Hypsizygus marmoreus</name>
    <name type="common">White beech mushroom</name>
    <name type="synonym">Agaricus marmoreus</name>
    <dbReference type="NCBI Taxonomy" id="39966"/>
    <lineage>
        <taxon>Eukaryota</taxon>
        <taxon>Fungi</taxon>
        <taxon>Dikarya</taxon>
        <taxon>Basidiomycota</taxon>
        <taxon>Agaricomycotina</taxon>
        <taxon>Agaricomycetes</taxon>
        <taxon>Agaricomycetidae</taxon>
        <taxon>Agaricales</taxon>
        <taxon>Tricholomatineae</taxon>
        <taxon>Lyophyllaceae</taxon>
        <taxon>Hypsizygus</taxon>
    </lineage>
</organism>
<dbReference type="InterPro" id="IPR027796">
    <property type="entry name" value="OTT_1508_deam-like"/>
</dbReference>
<dbReference type="EMBL" id="LUEZ02000005">
    <property type="protein sequence ID" value="RDB30247.1"/>
    <property type="molecule type" value="Genomic_DNA"/>
</dbReference>
<evidence type="ECO:0000256" key="1">
    <source>
        <dbReference type="SAM" id="MobiDB-lite"/>
    </source>
</evidence>
<feature type="region of interest" description="Disordered" evidence="1">
    <location>
        <begin position="448"/>
        <end position="482"/>
    </location>
</feature>
<gene>
    <name evidence="2" type="ORF">Hypma_007329</name>
</gene>
<feature type="compositionally biased region" description="Basic residues" evidence="1">
    <location>
        <begin position="471"/>
        <end position="482"/>
    </location>
</feature>
<sequence>MRSFTSLITSGIKTYQVRLSEELRLLQLLGFTDLNVKNASTVFSNEDKCATKAHTELCILDTIAVCLISGEQDNVIAAALDKRENITLILAKNRHVVPEDTVRVSDFMSAVEGAELWDDVLPFLTKYSKEQLDKRIAHLRLSMFQHSEWLAAEARGYQFSSALETEFPEASVYLEASYPEAQPPWTPLRIILDVIQVCFKECDGFEMQSNELSYVRFYRLYGAANTLRNSAFLAHIVQDPRRAWRIEKLKRRLGKICQYSRIDLLIKQVRKGGVYPFRWIEMTSRGTGEGRHTLCNSPQDVVARVWKNPPGKQPAPSSKTVETHPNLTNWDEKLVVDTHIHAELRIILHLSRPFLSGSQKPSDMQLPIGCSKRSCLCCMLWMESFNKIVGTHWMTGGSHGKPYDAWALPGTAGDTLDAKWREFDVAVINGVHERVVKHVEMLLTTKPRTNSDDLASSGSELGDPLEEARRARARKHWLPRTT</sequence>
<feature type="compositionally biased region" description="Polar residues" evidence="1">
    <location>
        <begin position="448"/>
        <end position="459"/>
    </location>
</feature>
<dbReference type="Proteomes" id="UP000076154">
    <property type="component" value="Unassembled WGS sequence"/>
</dbReference>
<accession>A0A369KBJ9</accession>
<reference evidence="2" key="1">
    <citation type="submission" date="2018-04" db="EMBL/GenBank/DDBJ databases">
        <title>Whole genome sequencing of Hypsizygus marmoreus.</title>
        <authorList>
            <person name="Choi I.-G."/>
            <person name="Min B."/>
            <person name="Kim J.-G."/>
            <person name="Kim S."/>
            <person name="Oh Y.-L."/>
            <person name="Kong W.-S."/>
            <person name="Park H."/>
            <person name="Jeong J."/>
            <person name="Song E.-S."/>
        </authorList>
    </citation>
    <scope>NUCLEOTIDE SEQUENCE [LARGE SCALE GENOMIC DNA]</scope>
    <source>
        <strain evidence="2">51987-8</strain>
    </source>
</reference>
<dbReference type="AlphaFoldDB" id="A0A369KBJ9"/>
<dbReference type="InParanoid" id="A0A369KBJ9"/>
<evidence type="ECO:0000313" key="2">
    <source>
        <dbReference type="EMBL" id="RDB30247.1"/>
    </source>
</evidence>